<dbReference type="Proteomes" id="UP000310066">
    <property type="component" value="Unassembled WGS sequence"/>
</dbReference>
<dbReference type="EMBL" id="NAJP01000040">
    <property type="protein sequence ID" value="TKA39242.1"/>
    <property type="molecule type" value="Genomic_DNA"/>
</dbReference>
<sequence length="415" mass="44671">MYLIPKHTTSHTRIPHHHQELFQPVQTTTNMASSPLITFKAGKCAFAGRKVTPDPTPGYLYIYTEDDLPHLCWRPRSAPANAPEVDLLMFPGDASFHPLVKNPGAESVESPTSGRIFVLKFSSSSQKHYFWMQSAPQHKEGKLGWFSARDQRIGQVIDALLQGEDVDVEREAQEIRESGAGDDEEDHGDADAMEVDQEDGLTRQETGGAGQGATGGDAREEGEASREGGADGGRAQDTNTIVQNFLNSLHSTQKSRTAAQQVDIPFTTLPELLTPQTTLSWVAEATPAQINTACTLLPPELFLLAQESASEPSSSDPDPSPAAGIAAIEALSTEQKREVLGRALMSPQFTQSLGSLTVALRDGGLPMIGEALRLKVHHGGVIEGGSMPLGGGKAVEAFVEGVKGTVEEEEERMKR</sequence>
<dbReference type="Gene3D" id="2.30.29.70">
    <property type="entry name" value="Proteasomal ubiquitin receptor Rpn13/ADRM1"/>
    <property type="match status" value="1"/>
</dbReference>
<dbReference type="GO" id="GO:0005737">
    <property type="term" value="C:cytoplasm"/>
    <property type="evidence" value="ECO:0007669"/>
    <property type="project" value="UniProtKB-SubCell"/>
</dbReference>
<keyword evidence="3" id="KW-0963">Cytoplasm</keyword>
<gene>
    <name evidence="8" type="ORF">B0A54_08551</name>
</gene>
<feature type="domain" description="Pru" evidence="7">
    <location>
        <begin position="31"/>
        <end position="164"/>
    </location>
</feature>
<evidence type="ECO:0000256" key="5">
    <source>
        <dbReference type="ARBA" id="ARBA00023242"/>
    </source>
</evidence>
<feature type="region of interest" description="Disordered" evidence="6">
    <location>
        <begin position="201"/>
        <end position="236"/>
    </location>
</feature>
<dbReference type="GO" id="GO:0008541">
    <property type="term" value="C:proteasome regulatory particle, lid subcomplex"/>
    <property type="evidence" value="ECO:0007669"/>
    <property type="project" value="TreeGrafter"/>
</dbReference>
<reference evidence="8 9" key="1">
    <citation type="submission" date="2017-03" db="EMBL/GenBank/DDBJ databases">
        <title>Genomes of endolithic fungi from Antarctica.</title>
        <authorList>
            <person name="Coleine C."/>
            <person name="Masonjones S."/>
            <person name="Stajich J.E."/>
        </authorList>
    </citation>
    <scope>NUCLEOTIDE SEQUENCE [LARGE SCALE GENOMIC DNA]</scope>
    <source>
        <strain evidence="8 9">CCFEE 5311</strain>
    </source>
</reference>
<dbReference type="InterPro" id="IPR044868">
    <property type="entry name" value="Rpn13/ADRM1_Pru"/>
</dbReference>
<dbReference type="PANTHER" id="PTHR12225:SF0">
    <property type="entry name" value="PROTEASOMAL UBIQUITIN RECEPTOR ADRM1"/>
    <property type="match status" value="1"/>
</dbReference>
<feature type="compositionally biased region" description="Basic and acidic residues" evidence="6">
    <location>
        <begin position="217"/>
        <end position="229"/>
    </location>
</feature>
<evidence type="ECO:0000256" key="2">
    <source>
        <dbReference type="ARBA" id="ARBA00004496"/>
    </source>
</evidence>
<dbReference type="Pfam" id="PF04683">
    <property type="entry name" value="Rpn13_ADRM1_Pru"/>
    <property type="match status" value="1"/>
</dbReference>
<dbReference type="GO" id="GO:0061133">
    <property type="term" value="F:endopeptidase activator activity"/>
    <property type="evidence" value="ECO:0007669"/>
    <property type="project" value="TreeGrafter"/>
</dbReference>
<dbReference type="InterPro" id="IPR006773">
    <property type="entry name" value="Rpn13/ADRM1"/>
</dbReference>
<proteinExistence type="predicted"/>
<dbReference type="GO" id="GO:0005634">
    <property type="term" value="C:nucleus"/>
    <property type="evidence" value="ECO:0007669"/>
    <property type="project" value="UniProtKB-SubCell"/>
</dbReference>
<protein>
    <recommendedName>
        <fullName evidence="7">Pru domain-containing protein</fullName>
    </recommendedName>
</protein>
<comment type="subcellular location">
    <subcellularLocation>
        <location evidence="2">Cytoplasm</location>
    </subcellularLocation>
    <subcellularLocation>
        <location evidence="1">Nucleus</location>
    </subcellularLocation>
</comment>
<evidence type="ECO:0000313" key="9">
    <source>
        <dbReference type="Proteomes" id="UP000310066"/>
    </source>
</evidence>
<comment type="caution">
    <text evidence="8">The sequence shown here is derived from an EMBL/GenBank/DDBJ whole genome shotgun (WGS) entry which is preliminary data.</text>
</comment>
<evidence type="ECO:0000313" key="8">
    <source>
        <dbReference type="EMBL" id="TKA39242.1"/>
    </source>
</evidence>
<name>A0A4U0UUI2_9PEZI</name>
<dbReference type="Gene3D" id="1.10.2020.20">
    <property type="match status" value="1"/>
</dbReference>
<dbReference type="InterPro" id="IPR038633">
    <property type="entry name" value="Rpn13/ADRM1_Pru_sf"/>
</dbReference>
<evidence type="ECO:0000256" key="1">
    <source>
        <dbReference type="ARBA" id="ARBA00004123"/>
    </source>
</evidence>
<dbReference type="STRING" id="329885.A0A4U0UUI2"/>
<evidence type="ECO:0000256" key="6">
    <source>
        <dbReference type="SAM" id="MobiDB-lite"/>
    </source>
</evidence>
<keyword evidence="5" id="KW-0539">Nucleus</keyword>
<keyword evidence="4" id="KW-0647">Proteasome</keyword>
<organism evidence="8 9">
    <name type="scientific">Friedmanniomyces endolithicus</name>
    <dbReference type="NCBI Taxonomy" id="329885"/>
    <lineage>
        <taxon>Eukaryota</taxon>
        <taxon>Fungi</taxon>
        <taxon>Dikarya</taxon>
        <taxon>Ascomycota</taxon>
        <taxon>Pezizomycotina</taxon>
        <taxon>Dothideomycetes</taxon>
        <taxon>Dothideomycetidae</taxon>
        <taxon>Mycosphaerellales</taxon>
        <taxon>Teratosphaeriaceae</taxon>
        <taxon>Friedmanniomyces</taxon>
    </lineage>
</organism>
<accession>A0A4U0UUI2</accession>
<dbReference type="OrthoDB" id="340431at2759"/>
<dbReference type="InterPro" id="IPR038108">
    <property type="entry name" value="RPN13_DEUBAD_sf"/>
</dbReference>
<dbReference type="PROSITE" id="PS51917">
    <property type="entry name" value="PRU"/>
    <property type="match status" value="1"/>
</dbReference>
<dbReference type="PANTHER" id="PTHR12225">
    <property type="entry name" value="ADHESION REGULATING MOLECULE 1 110 KDA CELL MEMBRANE GLYCOPROTEIN"/>
    <property type="match status" value="1"/>
</dbReference>
<evidence type="ECO:0000256" key="3">
    <source>
        <dbReference type="ARBA" id="ARBA00022490"/>
    </source>
</evidence>
<dbReference type="GO" id="GO:0070628">
    <property type="term" value="F:proteasome binding"/>
    <property type="evidence" value="ECO:0007669"/>
    <property type="project" value="TreeGrafter"/>
</dbReference>
<evidence type="ECO:0000256" key="4">
    <source>
        <dbReference type="ARBA" id="ARBA00022942"/>
    </source>
</evidence>
<dbReference type="AlphaFoldDB" id="A0A4U0UUI2"/>
<evidence type="ECO:0000259" key="7">
    <source>
        <dbReference type="PROSITE" id="PS51917"/>
    </source>
</evidence>